<dbReference type="GO" id="GO:0018104">
    <property type="term" value="P:peptidoglycan-protein cross-linking"/>
    <property type="evidence" value="ECO:0007669"/>
    <property type="project" value="TreeGrafter"/>
</dbReference>
<dbReference type="GO" id="GO:0008360">
    <property type="term" value="P:regulation of cell shape"/>
    <property type="evidence" value="ECO:0007669"/>
    <property type="project" value="UniProtKB-UniRule"/>
</dbReference>
<comment type="caution">
    <text evidence="10">The sequence shown here is derived from an EMBL/GenBank/DDBJ whole genome shotgun (WGS) entry which is preliminary data.</text>
</comment>
<feature type="region of interest" description="Disordered" evidence="7">
    <location>
        <begin position="48"/>
        <end position="90"/>
    </location>
</feature>
<dbReference type="PANTHER" id="PTHR30582">
    <property type="entry name" value="L,D-TRANSPEPTIDASE"/>
    <property type="match status" value="1"/>
</dbReference>
<dbReference type="Proteomes" id="UP000226079">
    <property type="component" value="Unassembled WGS sequence"/>
</dbReference>
<evidence type="ECO:0000256" key="1">
    <source>
        <dbReference type="ARBA" id="ARBA00004752"/>
    </source>
</evidence>
<feature type="active site" description="Nucleophile" evidence="6">
    <location>
        <position position="283"/>
    </location>
</feature>
<dbReference type="GO" id="GO:0071972">
    <property type="term" value="F:peptidoglycan L,D-transpeptidase activity"/>
    <property type="evidence" value="ECO:0007669"/>
    <property type="project" value="TreeGrafter"/>
</dbReference>
<name>A0A2A9CND1_9ACTN</name>
<dbReference type="GO" id="GO:0071555">
    <property type="term" value="P:cell wall organization"/>
    <property type="evidence" value="ECO:0007669"/>
    <property type="project" value="UniProtKB-UniRule"/>
</dbReference>
<sequence length="314" mass="33179">MPTPARRSPLGAMVAPFALMAALSLALGMQTPAGISAGTQVVAELPAVSPSSAATPSATPSPTSTPTVTPSPTPPPAPQPPPDPLAGLSKKEHKAFSACLKRQVGAHSSGTCATLAISRLKKAGFYHWPASSGIGVAGANALLNYQRSRGLTPTATTTRQTWIALATKAKAVDATLPAKCLGSGVNLCVNQGQRKLYFLRDGKVVRTFKVRLGGYNYHPKTHKWRVFPTANGSWRVFDKQVNPKSDNYGSGAMPYSVMFHPDMYVHYSPGFHADGYAKSSHGCVNIGQLSEAIWIYKHTPVGARVTVFTPKSAA</sequence>
<feature type="signal peptide" evidence="8">
    <location>
        <begin position="1"/>
        <end position="21"/>
    </location>
</feature>
<dbReference type="PROSITE" id="PS52029">
    <property type="entry name" value="LD_TPASE"/>
    <property type="match status" value="1"/>
</dbReference>
<keyword evidence="11" id="KW-1185">Reference proteome</keyword>
<gene>
    <name evidence="10" type="ORF">ATK74_0115</name>
</gene>
<organism evidence="10 11">
    <name type="scientific">Propionicimonas paludicola</name>
    <dbReference type="NCBI Taxonomy" id="185243"/>
    <lineage>
        <taxon>Bacteria</taxon>
        <taxon>Bacillati</taxon>
        <taxon>Actinomycetota</taxon>
        <taxon>Actinomycetes</taxon>
        <taxon>Propionibacteriales</taxon>
        <taxon>Nocardioidaceae</taxon>
        <taxon>Propionicimonas</taxon>
    </lineage>
</organism>
<evidence type="ECO:0000256" key="6">
    <source>
        <dbReference type="PROSITE-ProRule" id="PRU01373"/>
    </source>
</evidence>
<dbReference type="InterPro" id="IPR036365">
    <property type="entry name" value="PGBD-like_sf"/>
</dbReference>
<dbReference type="InterPro" id="IPR050979">
    <property type="entry name" value="LD-transpeptidase"/>
</dbReference>
<dbReference type="InterPro" id="IPR038063">
    <property type="entry name" value="Transpep_catalytic_dom"/>
</dbReference>
<evidence type="ECO:0000259" key="9">
    <source>
        <dbReference type="PROSITE" id="PS52029"/>
    </source>
</evidence>
<evidence type="ECO:0000313" key="10">
    <source>
        <dbReference type="EMBL" id="PFG15595.1"/>
    </source>
</evidence>
<dbReference type="GO" id="GO:0005576">
    <property type="term" value="C:extracellular region"/>
    <property type="evidence" value="ECO:0007669"/>
    <property type="project" value="TreeGrafter"/>
</dbReference>
<keyword evidence="8" id="KW-0732">Signal</keyword>
<dbReference type="InterPro" id="IPR005490">
    <property type="entry name" value="LD_TPept_cat_dom"/>
</dbReference>
<dbReference type="PANTHER" id="PTHR30582:SF2">
    <property type="entry name" value="L,D-TRANSPEPTIDASE YCIB-RELATED"/>
    <property type="match status" value="1"/>
</dbReference>
<feature type="active site" description="Proton donor/acceptor" evidence="6">
    <location>
        <position position="266"/>
    </location>
</feature>
<feature type="compositionally biased region" description="Low complexity" evidence="7">
    <location>
        <begin position="48"/>
        <end position="68"/>
    </location>
</feature>
<dbReference type="CDD" id="cd16913">
    <property type="entry name" value="YkuD_like"/>
    <property type="match status" value="1"/>
</dbReference>
<keyword evidence="5 6" id="KW-0961">Cell wall biogenesis/degradation</keyword>
<evidence type="ECO:0000256" key="3">
    <source>
        <dbReference type="ARBA" id="ARBA00022960"/>
    </source>
</evidence>
<keyword evidence="2" id="KW-0808">Transferase</keyword>
<proteinExistence type="predicted"/>
<accession>A0A2A9CND1</accession>
<dbReference type="SUPFAM" id="SSF141523">
    <property type="entry name" value="L,D-transpeptidase catalytic domain-like"/>
    <property type="match status" value="1"/>
</dbReference>
<feature type="domain" description="L,D-TPase catalytic" evidence="9">
    <location>
        <begin position="185"/>
        <end position="308"/>
    </location>
</feature>
<keyword evidence="3 6" id="KW-0133">Cell shape</keyword>
<dbReference type="SUPFAM" id="SSF47090">
    <property type="entry name" value="PGBD-like"/>
    <property type="match status" value="1"/>
</dbReference>
<comment type="pathway">
    <text evidence="1 6">Cell wall biogenesis; peptidoglycan biosynthesis.</text>
</comment>
<dbReference type="AlphaFoldDB" id="A0A2A9CND1"/>
<reference evidence="10 11" key="1">
    <citation type="submission" date="2017-10" db="EMBL/GenBank/DDBJ databases">
        <title>Sequencing the genomes of 1000 actinobacteria strains.</title>
        <authorList>
            <person name="Klenk H.-P."/>
        </authorList>
    </citation>
    <scope>NUCLEOTIDE SEQUENCE [LARGE SCALE GENOMIC DNA]</scope>
    <source>
        <strain evidence="10 11">DSM 15597</strain>
    </source>
</reference>
<keyword evidence="4 6" id="KW-0573">Peptidoglycan synthesis</keyword>
<protein>
    <submittedName>
        <fullName evidence="10">L,D-transpeptidase-like protein</fullName>
    </submittedName>
</protein>
<dbReference type="UniPathway" id="UPA00219"/>
<evidence type="ECO:0000256" key="7">
    <source>
        <dbReference type="SAM" id="MobiDB-lite"/>
    </source>
</evidence>
<dbReference type="EMBL" id="PDJC01000001">
    <property type="protein sequence ID" value="PFG15595.1"/>
    <property type="molecule type" value="Genomic_DNA"/>
</dbReference>
<feature type="chain" id="PRO_5039274174" evidence="8">
    <location>
        <begin position="22"/>
        <end position="314"/>
    </location>
</feature>
<dbReference type="Gene3D" id="2.40.440.10">
    <property type="entry name" value="L,D-transpeptidase catalytic domain-like"/>
    <property type="match status" value="1"/>
</dbReference>
<evidence type="ECO:0000256" key="2">
    <source>
        <dbReference type="ARBA" id="ARBA00022679"/>
    </source>
</evidence>
<evidence type="ECO:0000256" key="5">
    <source>
        <dbReference type="ARBA" id="ARBA00023316"/>
    </source>
</evidence>
<feature type="compositionally biased region" description="Pro residues" evidence="7">
    <location>
        <begin position="69"/>
        <end position="84"/>
    </location>
</feature>
<evidence type="ECO:0000313" key="11">
    <source>
        <dbReference type="Proteomes" id="UP000226079"/>
    </source>
</evidence>
<evidence type="ECO:0000256" key="4">
    <source>
        <dbReference type="ARBA" id="ARBA00022984"/>
    </source>
</evidence>
<dbReference type="GO" id="GO:0016740">
    <property type="term" value="F:transferase activity"/>
    <property type="evidence" value="ECO:0007669"/>
    <property type="project" value="UniProtKB-KW"/>
</dbReference>
<dbReference type="Pfam" id="PF03734">
    <property type="entry name" value="YkuD"/>
    <property type="match status" value="1"/>
</dbReference>
<evidence type="ECO:0000256" key="8">
    <source>
        <dbReference type="SAM" id="SignalP"/>
    </source>
</evidence>